<dbReference type="EMBL" id="BAABJP010000052">
    <property type="protein sequence ID" value="GAA5172813.1"/>
    <property type="molecule type" value="Genomic_DNA"/>
</dbReference>
<dbReference type="Proteomes" id="UP001428817">
    <property type="component" value="Unassembled WGS sequence"/>
</dbReference>
<name>A0ABP9R832_9PSEU</name>
<protein>
    <submittedName>
        <fullName evidence="2">Uncharacterized protein</fullName>
    </submittedName>
</protein>
<evidence type="ECO:0000313" key="2">
    <source>
        <dbReference type="EMBL" id="GAA5172813.1"/>
    </source>
</evidence>
<feature type="region of interest" description="Disordered" evidence="1">
    <location>
        <begin position="60"/>
        <end position="89"/>
    </location>
</feature>
<sequence length="201" mass="20511">MLEPSRSARLTSAARSFGIDSVGTRMRYADSAGSGLTGSGLTGPGFSEAVALARSAPEISRTAATATAAPTRRTGPAPTHRGRPGHTAAMPTVPPTMLGPSVTSAAASNAPRTAPPNTTSTTWATAWSRRPVRGVVSLEIVLARNHRAGDDPTRITNAITATPADTHSTAGPNHSARAPPANAPNPAWVNSRLVLSPMPVS</sequence>
<feature type="region of interest" description="Disordered" evidence="1">
    <location>
        <begin position="162"/>
        <end position="186"/>
    </location>
</feature>
<gene>
    <name evidence="2" type="ORF">GCM10023321_73160</name>
</gene>
<keyword evidence="3" id="KW-1185">Reference proteome</keyword>
<evidence type="ECO:0000313" key="3">
    <source>
        <dbReference type="Proteomes" id="UP001428817"/>
    </source>
</evidence>
<accession>A0ABP9R832</accession>
<feature type="compositionally biased region" description="Low complexity" evidence="1">
    <location>
        <begin position="172"/>
        <end position="186"/>
    </location>
</feature>
<feature type="compositionally biased region" description="Polar residues" evidence="1">
    <location>
        <begin position="162"/>
        <end position="171"/>
    </location>
</feature>
<evidence type="ECO:0000256" key="1">
    <source>
        <dbReference type="SAM" id="MobiDB-lite"/>
    </source>
</evidence>
<organism evidence="2 3">
    <name type="scientific">Pseudonocardia eucalypti</name>
    <dbReference type="NCBI Taxonomy" id="648755"/>
    <lineage>
        <taxon>Bacteria</taxon>
        <taxon>Bacillati</taxon>
        <taxon>Actinomycetota</taxon>
        <taxon>Actinomycetes</taxon>
        <taxon>Pseudonocardiales</taxon>
        <taxon>Pseudonocardiaceae</taxon>
        <taxon>Pseudonocardia</taxon>
    </lineage>
</organism>
<proteinExistence type="predicted"/>
<feature type="compositionally biased region" description="Low complexity" evidence="1">
    <location>
        <begin position="61"/>
        <end position="79"/>
    </location>
</feature>
<reference evidence="3" key="1">
    <citation type="journal article" date="2019" name="Int. J. Syst. Evol. Microbiol.">
        <title>The Global Catalogue of Microorganisms (GCM) 10K type strain sequencing project: providing services to taxonomists for standard genome sequencing and annotation.</title>
        <authorList>
            <consortium name="The Broad Institute Genomics Platform"/>
            <consortium name="The Broad Institute Genome Sequencing Center for Infectious Disease"/>
            <person name="Wu L."/>
            <person name="Ma J."/>
        </authorList>
    </citation>
    <scope>NUCLEOTIDE SEQUENCE [LARGE SCALE GENOMIC DNA]</scope>
    <source>
        <strain evidence="3">JCM 18303</strain>
    </source>
</reference>
<comment type="caution">
    <text evidence="2">The sequence shown here is derived from an EMBL/GenBank/DDBJ whole genome shotgun (WGS) entry which is preliminary data.</text>
</comment>